<name>A0ABS5AKN7_9PSEU</name>
<gene>
    <name evidence="5" type="ORF">JOF53_006005</name>
</gene>
<dbReference type="EMBL" id="JAGIOO010000001">
    <property type="protein sequence ID" value="MBP2477133.1"/>
    <property type="molecule type" value="Genomic_DNA"/>
</dbReference>
<dbReference type="InterPro" id="IPR045155">
    <property type="entry name" value="Beta-lactam_cat"/>
</dbReference>
<dbReference type="InterPro" id="IPR000871">
    <property type="entry name" value="Beta-lactam_class-A"/>
</dbReference>
<evidence type="ECO:0000256" key="3">
    <source>
        <dbReference type="SAM" id="SignalP"/>
    </source>
</evidence>
<evidence type="ECO:0000313" key="6">
    <source>
        <dbReference type="Proteomes" id="UP001519363"/>
    </source>
</evidence>
<comment type="caution">
    <text evidence="5">The sequence shown here is derived from an EMBL/GenBank/DDBJ whole genome shotgun (WGS) entry which is preliminary data.</text>
</comment>
<reference evidence="5 6" key="1">
    <citation type="submission" date="2021-03" db="EMBL/GenBank/DDBJ databases">
        <title>Sequencing the genomes of 1000 actinobacteria strains.</title>
        <authorList>
            <person name="Klenk H.-P."/>
        </authorList>
    </citation>
    <scope>NUCLEOTIDE SEQUENCE [LARGE SCALE GENOMIC DNA]</scope>
    <source>
        <strain evidence="5 6">DSM 44580</strain>
    </source>
</reference>
<feature type="chain" id="PRO_5046074433" description="Beta-lactamase" evidence="3">
    <location>
        <begin position="29"/>
        <end position="350"/>
    </location>
</feature>
<accession>A0ABS5AKN7</accession>
<dbReference type="InterPro" id="IPR006311">
    <property type="entry name" value="TAT_signal"/>
</dbReference>
<dbReference type="Pfam" id="PF13354">
    <property type="entry name" value="Beta-lactamase2"/>
    <property type="match status" value="1"/>
</dbReference>
<feature type="domain" description="Beta-lactamase class A catalytic" evidence="4">
    <location>
        <begin position="76"/>
        <end position="287"/>
    </location>
</feature>
<keyword evidence="6" id="KW-1185">Reference proteome</keyword>
<protein>
    <recommendedName>
        <fullName evidence="1">Beta-lactamase</fullName>
    </recommendedName>
    <alternativeName>
        <fullName evidence="2">Penicillinase</fullName>
    </alternativeName>
</protein>
<evidence type="ECO:0000259" key="4">
    <source>
        <dbReference type="Pfam" id="PF13354"/>
    </source>
</evidence>
<dbReference type="Gene3D" id="3.40.710.10">
    <property type="entry name" value="DD-peptidase/beta-lactamase superfamily"/>
    <property type="match status" value="1"/>
</dbReference>
<dbReference type="Proteomes" id="UP001519363">
    <property type="component" value="Unassembled WGS sequence"/>
</dbReference>
<evidence type="ECO:0000256" key="2">
    <source>
        <dbReference type="ARBA" id="ARBA00030171"/>
    </source>
</evidence>
<proteinExistence type="predicted"/>
<dbReference type="SUPFAM" id="SSF56601">
    <property type="entry name" value="beta-lactamase/transpeptidase-like"/>
    <property type="match status" value="1"/>
</dbReference>
<dbReference type="PANTHER" id="PTHR35333">
    <property type="entry name" value="BETA-LACTAMASE"/>
    <property type="match status" value="1"/>
</dbReference>
<dbReference type="PROSITE" id="PS51318">
    <property type="entry name" value="TAT"/>
    <property type="match status" value="1"/>
</dbReference>
<evidence type="ECO:0000256" key="1">
    <source>
        <dbReference type="ARBA" id="ARBA00018879"/>
    </source>
</evidence>
<dbReference type="PANTHER" id="PTHR35333:SF3">
    <property type="entry name" value="BETA-LACTAMASE-TYPE TRANSPEPTIDASE FOLD CONTAINING PROTEIN"/>
    <property type="match status" value="1"/>
</dbReference>
<sequence>MDINRRRALGLGTVAAAGAVLGSPMVAAAQTQVRESAPADDDTTTPADSAAARRRIERVYKLGRTWARGTWSAIITVTDPDGTPVPAVAEEADRVVDAQSVNKLAVATAVLDKVDRGLLKLDQRVEVTADIVLRDGDGIFAVDGAYPSSVTLGHAIANLLVLSDNTAVRLCGSVCGTAEVNEILAAKGFTHTRVKPSTRPDRFFLGWTTPRETHDLLRRLTAGTLLSETSTTYMLNALRCTSAFNDGVRLRLSTPERLRVATKAGWFATDRHEAGLVFDTAGKPIVCYSLFATGEFRGDATANNADFTTNHPAIAARSVLGRTMMDSVIRLTNPSARTHRAPAYRPGNGG</sequence>
<keyword evidence="3" id="KW-0732">Signal</keyword>
<organism evidence="5 6">
    <name type="scientific">Crossiella equi</name>
    <dbReference type="NCBI Taxonomy" id="130796"/>
    <lineage>
        <taxon>Bacteria</taxon>
        <taxon>Bacillati</taxon>
        <taxon>Actinomycetota</taxon>
        <taxon>Actinomycetes</taxon>
        <taxon>Pseudonocardiales</taxon>
        <taxon>Pseudonocardiaceae</taxon>
        <taxon>Crossiella</taxon>
    </lineage>
</organism>
<evidence type="ECO:0000313" key="5">
    <source>
        <dbReference type="EMBL" id="MBP2477133.1"/>
    </source>
</evidence>
<dbReference type="RefSeq" id="WP_086789507.1">
    <property type="nucleotide sequence ID" value="NZ_JAGIOO010000001.1"/>
</dbReference>
<dbReference type="InterPro" id="IPR012338">
    <property type="entry name" value="Beta-lactam/transpept-like"/>
</dbReference>
<feature type="signal peptide" evidence="3">
    <location>
        <begin position="1"/>
        <end position="28"/>
    </location>
</feature>